<dbReference type="EMBL" id="JXKQ01000021">
    <property type="protein sequence ID" value="OJG41787.1"/>
    <property type="molecule type" value="Genomic_DNA"/>
</dbReference>
<gene>
    <name evidence="3" type="ORF">RV04_GL001158</name>
</gene>
<dbReference type="GO" id="GO:0006310">
    <property type="term" value="P:DNA recombination"/>
    <property type="evidence" value="ECO:0007669"/>
    <property type="project" value="UniProtKB-KW"/>
</dbReference>
<accession>A0A1L8TBZ7</accession>
<evidence type="ECO:0000256" key="1">
    <source>
        <dbReference type="ARBA" id="ARBA00023172"/>
    </source>
</evidence>
<dbReference type="PANTHER" id="PTHR30349">
    <property type="entry name" value="PHAGE INTEGRASE-RELATED"/>
    <property type="match status" value="1"/>
</dbReference>
<proteinExistence type="predicted"/>
<dbReference type="InterPro" id="IPR002104">
    <property type="entry name" value="Integrase_catalytic"/>
</dbReference>
<dbReference type="Pfam" id="PF00589">
    <property type="entry name" value="Phage_integrase"/>
    <property type="match status" value="1"/>
</dbReference>
<reference evidence="3 4" key="1">
    <citation type="submission" date="2014-12" db="EMBL/GenBank/DDBJ databases">
        <title>Draft genome sequences of 29 type strains of Enterococci.</title>
        <authorList>
            <person name="Zhong Z."/>
            <person name="Sun Z."/>
            <person name="Liu W."/>
            <person name="Zhang W."/>
            <person name="Zhang H."/>
        </authorList>
    </citation>
    <scope>NUCLEOTIDE SEQUENCE [LARGE SCALE GENOMIC DNA]</scope>
    <source>
        <strain evidence="3 4">DSM 17122</strain>
    </source>
</reference>
<dbReference type="InterPro" id="IPR050090">
    <property type="entry name" value="Tyrosine_recombinase_XerCD"/>
</dbReference>
<dbReference type="Proteomes" id="UP000182077">
    <property type="component" value="Unassembled WGS sequence"/>
</dbReference>
<dbReference type="InterPro" id="IPR013762">
    <property type="entry name" value="Integrase-like_cat_sf"/>
</dbReference>
<dbReference type="PANTHER" id="PTHR30349:SF82">
    <property type="entry name" value="INTEGRASE_RECOMBINASE YOEC-RELATED"/>
    <property type="match status" value="1"/>
</dbReference>
<evidence type="ECO:0000259" key="2">
    <source>
        <dbReference type="PROSITE" id="PS51898"/>
    </source>
</evidence>
<dbReference type="AlphaFoldDB" id="A0A1L8TBZ7"/>
<dbReference type="SUPFAM" id="SSF56349">
    <property type="entry name" value="DNA breaking-rejoining enzymes"/>
    <property type="match status" value="1"/>
</dbReference>
<comment type="caution">
    <text evidence="3">The sequence shown here is derived from an EMBL/GenBank/DDBJ whole genome shotgun (WGS) entry which is preliminary data.</text>
</comment>
<organism evidence="3 4">
    <name type="scientific">Enterococcus hermanniensis</name>
    <dbReference type="NCBI Taxonomy" id="249189"/>
    <lineage>
        <taxon>Bacteria</taxon>
        <taxon>Bacillati</taxon>
        <taxon>Bacillota</taxon>
        <taxon>Bacilli</taxon>
        <taxon>Lactobacillales</taxon>
        <taxon>Enterococcaceae</taxon>
        <taxon>Enterococcus</taxon>
    </lineage>
</organism>
<dbReference type="GO" id="GO:0015074">
    <property type="term" value="P:DNA integration"/>
    <property type="evidence" value="ECO:0007669"/>
    <property type="project" value="InterPro"/>
</dbReference>
<name>A0A1L8TBZ7_9ENTE</name>
<evidence type="ECO:0000313" key="4">
    <source>
        <dbReference type="Proteomes" id="UP000182077"/>
    </source>
</evidence>
<dbReference type="STRING" id="249189.RV04_GL001158"/>
<dbReference type="PROSITE" id="PS51898">
    <property type="entry name" value="TYR_RECOMBINASE"/>
    <property type="match status" value="1"/>
</dbReference>
<keyword evidence="4" id="KW-1185">Reference proteome</keyword>
<dbReference type="Gene3D" id="1.10.443.10">
    <property type="entry name" value="Intergrase catalytic core"/>
    <property type="match status" value="1"/>
</dbReference>
<feature type="domain" description="Tyr recombinase" evidence="2">
    <location>
        <begin position="9"/>
        <end position="182"/>
    </location>
</feature>
<dbReference type="InterPro" id="IPR011010">
    <property type="entry name" value="DNA_brk_join_enz"/>
</dbReference>
<sequence>MVNNLNYNVQPLRTNEEIQDFQFWLRRTANPERDSFLFLFGINNGLRISDIVKLKVGDIRGVLKPIITEQKTGKKKQIYIQNLKDEIDHYTRDMNDEDWLFPSRQQGGHLKPNTVYKMYAEIAKNLNRNDIGTHTLRKTFGYHYYKRTHDIATLMFIYNHSSQAITKRYIGITEDEIGASLAGFKLG</sequence>
<keyword evidence="1" id="KW-0233">DNA recombination</keyword>
<dbReference type="GO" id="GO:0003677">
    <property type="term" value="F:DNA binding"/>
    <property type="evidence" value="ECO:0007669"/>
    <property type="project" value="InterPro"/>
</dbReference>
<protein>
    <recommendedName>
        <fullName evidence="2">Tyr recombinase domain-containing protein</fullName>
    </recommendedName>
</protein>
<evidence type="ECO:0000313" key="3">
    <source>
        <dbReference type="EMBL" id="OJG41787.1"/>
    </source>
</evidence>